<reference evidence="2 3" key="1">
    <citation type="journal article" date="2023" name="Mol. Biol. Evol.">
        <title>Genomics of Secondarily Temperate Adaptation in the Only Non-Antarctic Icefish.</title>
        <authorList>
            <person name="Rivera-Colon A.G."/>
            <person name="Rayamajhi N."/>
            <person name="Minhas B.F."/>
            <person name="Madrigal G."/>
            <person name="Bilyk K.T."/>
            <person name="Yoon V."/>
            <person name="Hune M."/>
            <person name="Gregory S."/>
            <person name="Cheng C.H.C."/>
            <person name="Catchen J.M."/>
        </authorList>
    </citation>
    <scope>NUCLEOTIDE SEQUENCE [LARGE SCALE GENOMIC DNA]</scope>
    <source>
        <strain evidence="2">JC2023a</strain>
    </source>
</reference>
<evidence type="ECO:0000256" key="1">
    <source>
        <dbReference type="SAM" id="MobiDB-lite"/>
    </source>
</evidence>
<dbReference type="Proteomes" id="UP001335648">
    <property type="component" value="Unassembled WGS sequence"/>
</dbReference>
<feature type="region of interest" description="Disordered" evidence="1">
    <location>
        <begin position="65"/>
        <end position="113"/>
    </location>
</feature>
<dbReference type="AlphaFoldDB" id="A0AAN8B8V5"/>
<evidence type="ECO:0000313" key="3">
    <source>
        <dbReference type="Proteomes" id="UP001335648"/>
    </source>
</evidence>
<proteinExistence type="predicted"/>
<accession>A0AAN8B8V5</accession>
<organism evidence="2 3">
    <name type="scientific">Champsocephalus esox</name>
    <name type="common">pike icefish</name>
    <dbReference type="NCBI Taxonomy" id="159716"/>
    <lineage>
        <taxon>Eukaryota</taxon>
        <taxon>Metazoa</taxon>
        <taxon>Chordata</taxon>
        <taxon>Craniata</taxon>
        <taxon>Vertebrata</taxon>
        <taxon>Euteleostomi</taxon>
        <taxon>Actinopterygii</taxon>
        <taxon>Neopterygii</taxon>
        <taxon>Teleostei</taxon>
        <taxon>Neoteleostei</taxon>
        <taxon>Acanthomorphata</taxon>
        <taxon>Eupercaria</taxon>
        <taxon>Perciformes</taxon>
        <taxon>Notothenioidei</taxon>
        <taxon>Channichthyidae</taxon>
        <taxon>Champsocephalus</taxon>
    </lineage>
</organism>
<keyword evidence="3" id="KW-1185">Reference proteome</keyword>
<name>A0AAN8B8V5_9TELE</name>
<evidence type="ECO:0000313" key="2">
    <source>
        <dbReference type="EMBL" id="KAK5880753.1"/>
    </source>
</evidence>
<protein>
    <submittedName>
        <fullName evidence="2">Uncharacterized protein</fullName>
    </submittedName>
</protein>
<dbReference type="EMBL" id="JAULUE010002063">
    <property type="protein sequence ID" value="KAK5880753.1"/>
    <property type="molecule type" value="Genomic_DNA"/>
</dbReference>
<comment type="caution">
    <text evidence="2">The sequence shown here is derived from an EMBL/GenBank/DDBJ whole genome shotgun (WGS) entry which is preliminary data.</text>
</comment>
<sequence length="113" mass="13321">MVLYYLKRSQERVLIVLFINRHVHSSQLGFYDLFFQCVKSVRLFIDLSQLQLRPHDNKSCFWRSERRAGSEETETTGTAVQDPNSPSERLQADRLLSGCEETTNRRREKTNLK</sequence>
<feature type="compositionally biased region" description="Basic and acidic residues" evidence="1">
    <location>
        <begin position="102"/>
        <end position="113"/>
    </location>
</feature>
<gene>
    <name evidence="2" type="ORF">CesoFtcFv8_021631</name>
</gene>